<reference evidence="1 2" key="1">
    <citation type="submission" date="2018-02" db="EMBL/GenBank/DDBJ databases">
        <authorList>
            <person name="Cohen D.B."/>
            <person name="Kent A.D."/>
        </authorList>
    </citation>
    <scope>NUCLEOTIDE SEQUENCE [LARGE SCALE GENOMIC DNA]</scope>
    <source>
        <strain evidence="1 2">CCAP 1448/3</strain>
    </source>
</reference>
<keyword evidence="1" id="KW-0347">Helicase</keyword>
<organism evidence="1 2">
    <name type="scientific">Merismopedia glauca CCAP 1448/3</name>
    <dbReference type="NCBI Taxonomy" id="1296344"/>
    <lineage>
        <taxon>Bacteria</taxon>
        <taxon>Bacillati</taxon>
        <taxon>Cyanobacteriota</taxon>
        <taxon>Cyanophyceae</taxon>
        <taxon>Synechococcales</taxon>
        <taxon>Merismopediaceae</taxon>
        <taxon>Merismopedia</taxon>
    </lineage>
</organism>
<dbReference type="GO" id="GO:0004386">
    <property type="term" value="F:helicase activity"/>
    <property type="evidence" value="ECO:0007669"/>
    <property type="project" value="UniProtKB-KW"/>
</dbReference>
<dbReference type="OrthoDB" id="466817at2"/>
<dbReference type="EMBL" id="PVWJ01000016">
    <property type="protein sequence ID" value="PSB04191.1"/>
    <property type="molecule type" value="Genomic_DNA"/>
</dbReference>
<evidence type="ECO:0000313" key="2">
    <source>
        <dbReference type="Proteomes" id="UP000238762"/>
    </source>
</evidence>
<gene>
    <name evidence="1" type="ORF">C7B64_04905</name>
</gene>
<accession>A0A2T1C7F9</accession>
<dbReference type="AlphaFoldDB" id="A0A2T1C7F9"/>
<proteinExistence type="predicted"/>
<protein>
    <submittedName>
        <fullName evidence="1">Replication restart DNA helicase PriA</fullName>
    </submittedName>
</protein>
<sequence>MHRKQTVHCPNCGSQAERYHLENLRLTRTQCQICDYLMITCSQTGKVIEAYAPGIYAHR</sequence>
<keyword evidence="2" id="KW-1185">Reference proteome</keyword>
<dbReference type="Proteomes" id="UP000238762">
    <property type="component" value="Unassembled WGS sequence"/>
</dbReference>
<keyword evidence="1" id="KW-0067">ATP-binding</keyword>
<dbReference type="RefSeq" id="WP_106287534.1">
    <property type="nucleotide sequence ID" value="NZ_CAWNTC010000212.1"/>
</dbReference>
<keyword evidence="1" id="KW-0547">Nucleotide-binding</keyword>
<name>A0A2T1C7F9_9CYAN</name>
<keyword evidence="1" id="KW-0378">Hydrolase</keyword>
<evidence type="ECO:0000313" key="1">
    <source>
        <dbReference type="EMBL" id="PSB04191.1"/>
    </source>
</evidence>
<reference evidence="1 2" key="2">
    <citation type="submission" date="2018-03" db="EMBL/GenBank/DDBJ databases">
        <title>The ancient ancestry and fast evolution of plastids.</title>
        <authorList>
            <person name="Moore K.R."/>
            <person name="Magnabosco C."/>
            <person name="Momper L."/>
            <person name="Gold D.A."/>
            <person name="Bosak T."/>
            <person name="Fournier G.P."/>
        </authorList>
    </citation>
    <scope>NUCLEOTIDE SEQUENCE [LARGE SCALE GENOMIC DNA]</scope>
    <source>
        <strain evidence="1 2">CCAP 1448/3</strain>
    </source>
</reference>
<comment type="caution">
    <text evidence="1">The sequence shown here is derived from an EMBL/GenBank/DDBJ whole genome shotgun (WGS) entry which is preliminary data.</text>
</comment>